<dbReference type="InterPro" id="IPR000834">
    <property type="entry name" value="Peptidase_M14"/>
</dbReference>
<reference evidence="8" key="1">
    <citation type="submission" date="2017-02" db="UniProtKB">
        <authorList>
            <consortium name="WormBaseParasite"/>
        </authorList>
    </citation>
    <scope>IDENTIFICATION</scope>
</reference>
<accession>A0A0N4UY53</accession>
<comment type="cofactor">
    <cofactor evidence="1">
        <name>Zn(2+)</name>
        <dbReference type="ChEBI" id="CHEBI:29105"/>
    </cofactor>
</comment>
<dbReference type="Pfam" id="PF00246">
    <property type="entry name" value="Peptidase_M14"/>
    <property type="match status" value="1"/>
</dbReference>
<dbReference type="GO" id="GO:0006508">
    <property type="term" value="P:proteolysis"/>
    <property type="evidence" value="ECO:0007669"/>
    <property type="project" value="InterPro"/>
</dbReference>
<dbReference type="Gene3D" id="2.60.40.3120">
    <property type="match status" value="1"/>
</dbReference>
<dbReference type="WBParaSite" id="EVEC_0000249401-mRNA-1">
    <property type="protein sequence ID" value="EVEC_0000249401-mRNA-1"/>
    <property type="gene ID" value="EVEC_0000249401"/>
</dbReference>
<comment type="similarity">
    <text evidence="2 3">Belongs to the peptidase M14 family.</text>
</comment>
<feature type="active site" description="Proton donor/acceptor" evidence="3">
    <location>
        <position position="638"/>
    </location>
</feature>
<dbReference type="OrthoDB" id="10253041at2759"/>
<evidence type="ECO:0000256" key="3">
    <source>
        <dbReference type="PROSITE-ProRule" id="PRU01379"/>
    </source>
</evidence>
<feature type="compositionally biased region" description="Basic and acidic residues" evidence="4">
    <location>
        <begin position="74"/>
        <end position="95"/>
    </location>
</feature>
<keyword evidence="7" id="KW-1185">Reference proteome</keyword>
<protein>
    <submittedName>
        <fullName evidence="8">Cytosolic carboxypeptidase 6</fullName>
    </submittedName>
</protein>
<dbReference type="AlphaFoldDB" id="A0A0N4UY53"/>
<evidence type="ECO:0000313" key="8">
    <source>
        <dbReference type="WBParaSite" id="EVEC_0000249401-mRNA-1"/>
    </source>
</evidence>
<dbReference type="GO" id="GO:0008270">
    <property type="term" value="F:zinc ion binding"/>
    <property type="evidence" value="ECO:0007669"/>
    <property type="project" value="InterPro"/>
</dbReference>
<evidence type="ECO:0000256" key="2">
    <source>
        <dbReference type="ARBA" id="ARBA00005988"/>
    </source>
</evidence>
<proteinExistence type="inferred from homology"/>
<reference evidence="6 7" key="2">
    <citation type="submission" date="2018-10" db="EMBL/GenBank/DDBJ databases">
        <authorList>
            <consortium name="Pathogen Informatics"/>
        </authorList>
    </citation>
    <scope>NUCLEOTIDE SEQUENCE [LARGE SCALE GENOMIC DNA]</scope>
</reference>
<evidence type="ECO:0000313" key="6">
    <source>
        <dbReference type="EMBL" id="VDD87059.1"/>
    </source>
</evidence>
<dbReference type="EMBL" id="UXUI01007337">
    <property type="protein sequence ID" value="VDD87059.1"/>
    <property type="molecule type" value="Genomic_DNA"/>
</dbReference>
<dbReference type="STRING" id="51028.A0A0N4UY53"/>
<feature type="domain" description="Peptidase M14" evidence="5">
    <location>
        <begin position="392"/>
        <end position="669"/>
    </location>
</feature>
<evidence type="ECO:0000259" key="5">
    <source>
        <dbReference type="PROSITE" id="PS52035"/>
    </source>
</evidence>
<sequence>MAKDVRVLCENAILSINEDQKFLPQKQSSLLTPLHQLQDSLCALCVRCVPLLPFAINPSSALPLVFDLPQSGKTSDRSNKERRQDLQRLRIDRFGTAENSGSSSEDEVENLESGIMCSSLGVDEPPFVGGSYRESSRKSSKTLNFSRRSVSDLEANYAHLFGEFHEMKDNFKSEGPSRKPWNIWVQQTLRTRENTNFSSRVVYDLDQLIINSPGCPTRELNNDDLKRIGSIDPATDHLLFESRFEGGNLRRVTQVGPRHYELIISPDLNQKKPHFQWFYFEVSNLEARVPYVFEIVNCIKSSSLFSSGMQPVLFSVTDFVQKRSGWSRVGSSVCYFRNNYVSNLANVAEAPLTKQKTGSKKGRVSSLRCYYTTKFELTFTNPGDICYISYHFPYTYSFLQTSLSVMINSTKLFVKNISIVSERLCYSLAGNSVPLITITGPGDALRVKKREIVIFCARVHPGESNSSWMMHGVLEYLLSCVPEAVHLRENFVFKLVPMLNPDGAVNGSHRCSLAGVDLNRVWDEPSPDLHPTIFHTKGIIQYLVDVLKKPPLVVVDFHGHSRRYNVFMYGNNPELSWKLSDQSLKHNYEFMALPKILSEESSFFSLVDCGFGITRGKESSARVVLWRQFHLPFVYTMEASYCGFDHGKNSGKQVGFEAASVVVYFYKILSRIRKVSIAQLKDLGRSLCRSVAFLKAHLDTPSQYLPAEGSAKLKHGSCSNSFFTSVHNSSG</sequence>
<dbReference type="InterPro" id="IPR050821">
    <property type="entry name" value="Cytosolic_carboxypeptidase"/>
</dbReference>
<evidence type="ECO:0000256" key="1">
    <source>
        <dbReference type="ARBA" id="ARBA00001947"/>
    </source>
</evidence>
<dbReference type="PANTHER" id="PTHR12756:SF11">
    <property type="entry name" value="CYTOSOLIC CARBOXYPEPTIDASE 1"/>
    <property type="match status" value="1"/>
</dbReference>
<name>A0A0N4UY53_ENTVE</name>
<dbReference type="Gene3D" id="3.40.630.10">
    <property type="entry name" value="Zn peptidases"/>
    <property type="match status" value="1"/>
</dbReference>
<evidence type="ECO:0000256" key="4">
    <source>
        <dbReference type="SAM" id="MobiDB-lite"/>
    </source>
</evidence>
<dbReference type="PROSITE" id="PS52035">
    <property type="entry name" value="PEPTIDASE_M14"/>
    <property type="match status" value="1"/>
</dbReference>
<gene>
    <name evidence="6" type="ORF">EVEC_LOCUS2202</name>
</gene>
<evidence type="ECO:0000313" key="7">
    <source>
        <dbReference type="Proteomes" id="UP000274131"/>
    </source>
</evidence>
<dbReference type="Pfam" id="PF18027">
    <property type="entry name" value="Pepdidase_M14_N"/>
    <property type="match status" value="1"/>
</dbReference>
<dbReference type="PANTHER" id="PTHR12756">
    <property type="entry name" value="CYTOSOLIC CARBOXYPEPTIDASE"/>
    <property type="match status" value="1"/>
</dbReference>
<feature type="region of interest" description="Disordered" evidence="4">
    <location>
        <begin position="71"/>
        <end position="108"/>
    </location>
</feature>
<dbReference type="GO" id="GO:0004181">
    <property type="term" value="F:metallocarboxypeptidase activity"/>
    <property type="evidence" value="ECO:0007669"/>
    <property type="project" value="InterPro"/>
</dbReference>
<dbReference type="SUPFAM" id="SSF53187">
    <property type="entry name" value="Zn-dependent exopeptidases"/>
    <property type="match status" value="1"/>
</dbReference>
<dbReference type="Proteomes" id="UP000274131">
    <property type="component" value="Unassembled WGS sequence"/>
</dbReference>
<organism evidence="8">
    <name type="scientific">Enterobius vermicularis</name>
    <name type="common">Human pinworm</name>
    <dbReference type="NCBI Taxonomy" id="51028"/>
    <lineage>
        <taxon>Eukaryota</taxon>
        <taxon>Metazoa</taxon>
        <taxon>Ecdysozoa</taxon>
        <taxon>Nematoda</taxon>
        <taxon>Chromadorea</taxon>
        <taxon>Rhabditida</taxon>
        <taxon>Spirurina</taxon>
        <taxon>Oxyuridomorpha</taxon>
        <taxon>Oxyuroidea</taxon>
        <taxon>Oxyuridae</taxon>
        <taxon>Enterobius</taxon>
    </lineage>
</organism>
<dbReference type="InterPro" id="IPR040626">
    <property type="entry name" value="Pepdidase_M14_N"/>
</dbReference>